<sequence length="202" mass="21544">MNSLRAYAFIDRLQPQLAGVAAASSPGFLPIGGESSLVMEVQPGILINQAIDLALKASPVKLGKSLCERYFGYMEIHAKSQQDVLYAGSAALKGLGFTEKDITKPEILSSLIINKVSPYHAQLMNVYRNGSLLIPGKDLLTVECEPAAYIFLAANEVEKQVDVTLVDCVEVGAVGRLSVSGTPSEIKQAEKAAIQALKAVQP</sequence>
<feature type="domain" description="BMC circularly permuted" evidence="3">
    <location>
        <begin position="3"/>
        <end position="105"/>
    </location>
</feature>
<gene>
    <name evidence="4" type="ordered locus">Dalk_4993</name>
</gene>
<dbReference type="PROSITE" id="PS51931">
    <property type="entry name" value="BMC_CP"/>
    <property type="match status" value="1"/>
</dbReference>
<accession>B8FDN3</accession>
<dbReference type="AlphaFoldDB" id="B8FDN3"/>
<dbReference type="InterPro" id="IPR044870">
    <property type="entry name" value="BMC_CP"/>
</dbReference>
<keyword evidence="2" id="KW-1283">Bacterial microcompartment</keyword>
<dbReference type="EMBL" id="CP001322">
    <property type="protein sequence ID" value="ACL06664.1"/>
    <property type="molecule type" value="Genomic_DNA"/>
</dbReference>
<keyword evidence="5" id="KW-1185">Reference proteome</keyword>
<evidence type="ECO:0000256" key="1">
    <source>
        <dbReference type="ARBA" id="ARBA00024322"/>
    </source>
</evidence>
<dbReference type="Gene3D" id="3.30.70.1710">
    <property type="match status" value="2"/>
</dbReference>
<proteinExistence type="predicted"/>
<dbReference type="GO" id="GO:0031469">
    <property type="term" value="C:bacterial microcompartment"/>
    <property type="evidence" value="ECO:0007669"/>
    <property type="project" value="UniProtKB-SubCell"/>
</dbReference>
<dbReference type="InterPro" id="IPR037233">
    <property type="entry name" value="CcmK-like_sf"/>
</dbReference>
<evidence type="ECO:0000313" key="5">
    <source>
        <dbReference type="Proteomes" id="UP000000739"/>
    </source>
</evidence>
<dbReference type="HOGENOM" id="CLU_091281_0_0_7"/>
<comment type="subcellular location">
    <subcellularLocation>
        <location evidence="1">Bacterial microcompartment</location>
    </subcellularLocation>
</comment>
<dbReference type="Proteomes" id="UP000000739">
    <property type="component" value="Chromosome"/>
</dbReference>
<dbReference type="RefSeq" id="WP_015949701.1">
    <property type="nucleotide sequence ID" value="NC_011768.1"/>
</dbReference>
<evidence type="ECO:0000259" key="3">
    <source>
        <dbReference type="PROSITE" id="PS51931"/>
    </source>
</evidence>
<dbReference type="SMART" id="SM00877">
    <property type="entry name" value="BMC"/>
    <property type="match status" value="1"/>
</dbReference>
<protein>
    <recommendedName>
        <fullName evidence="3">BMC circularly permuted domain-containing protein</fullName>
    </recommendedName>
</protein>
<dbReference type="CDD" id="cd07051">
    <property type="entry name" value="BMC_like_1_repeat1"/>
    <property type="match status" value="1"/>
</dbReference>
<dbReference type="InterPro" id="IPR000249">
    <property type="entry name" value="BMC_dom"/>
</dbReference>
<name>B8FDN3_DESAL</name>
<reference evidence="4 5" key="1">
    <citation type="journal article" date="2012" name="Environ. Microbiol.">
        <title>The genome sequence of Desulfatibacillum alkenivorans AK-01: a blueprint for anaerobic alkane oxidation.</title>
        <authorList>
            <person name="Callaghan A.V."/>
            <person name="Morris B.E."/>
            <person name="Pereira I.A."/>
            <person name="McInerney M.J."/>
            <person name="Austin R.N."/>
            <person name="Groves J.T."/>
            <person name="Kukor J.J."/>
            <person name="Suflita J.M."/>
            <person name="Young L.Y."/>
            <person name="Zylstra G.J."/>
            <person name="Wawrik B."/>
        </authorList>
    </citation>
    <scope>NUCLEOTIDE SEQUENCE [LARGE SCALE GENOMIC DNA]</scope>
    <source>
        <strain evidence="4 5">AK-01</strain>
    </source>
</reference>
<evidence type="ECO:0000256" key="2">
    <source>
        <dbReference type="ARBA" id="ARBA00024446"/>
    </source>
</evidence>
<dbReference type="CDD" id="cd07052">
    <property type="entry name" value="BMC_like_1_repeat2"/>
    <property type="match status" value="1"/>
</dbReference>
<dbReference type="KEGG" id="dal:Dalk_4993"/>
<organism evidence="4 5">
    <name type="scientific">Desulfatibacillum aliphaticivorans</name>
    <dbReference type="NCBI Taxonomy" id="218208"/>
    <lineage>
        <taxon>Bacteria</taxon>
        <taxon>Pseudomonadati</taxon>
        <taxon>Thermodesulfobacteriota</taxon>
        <taxon>Desulfobacteria</taxon>
        <taxon>Desulfobacterales</taxon>
        <taxon>Desulfatibacillaceae</taxon>
        <taxon>Desulfatibacillum</taxon>
    </lineage>
</organism>
<evidence type="ECO:0000313" key="4">
    <source>
        <dbReference type="EMBL" id="ACL06664.1"/>
    </source>
</evidence>
<dbReference type="eggNOG" id="COG4577">
    <property type="taxonomic scope" value="Bacteria"/>
</dbReference>